<feature type="transmembrane region" description="Helical" evidence="5">
    <location>
        <begin position="66"/>
        <end position="92"/>
    </location>
</feature>
<accession>A0ABP8VZB9</accession>
<keyword evidence="5" id="KW-1133">Transmembrane helix</keyword>
<dbReference type="PANTHER" id="PTHR24421:SF63">
    <property type="entry name" value="SENSOR HISTIDINE KINASE DESK"/>
    <property type="match status" value="1"/>
</dbReference>
<feature type="domain" description="Histidine kinase/HSP90-like ATPase" evidence="6">
    <location>
        <begin position="323"/>
        <end position="413"/>
    </location>
</feature>
<evidence type="ECO:0000313" key="9">
    <source>
        <dbReference type="Proteomes" id="UP001500621"/>
    </source>
</evidence>
<dbReference type="RefSeq" id="WP_345263547.1">
    <property type="nucleotide sequence ID" value="NZ_BAABIM010000001.1"/>
</dbReference>
<evidence type="ECO:0000256" key="5">
    <source>
        <dbReference type="SAM" id="Phobius"/>
    </source>
</evidence>
<evidence type="ECO:0000313" key="8">
    <source>
        <dbReference type="EMBL" id="GAA4676022.1"/>
    </source>
</evidence>
<dbReference type="EMBL" id="BAABIM010000001">
    <property type="protein sequence ID" value="GAA4676022.1"/>
    <property type="molecule type" value="Genomic_DNA"/>
</dbReference>
<dbReference type="Pfam" id="PF07730">
    <property type="entry name" value="HisKA_3"/>
    <property type="match status" value="1"/>
</dbReference>
<organism evidence="8 9">
    <name type="scientific">Nocardioides nanhaiensis</name>
    <dbReference type="NCBI Taxonomy" id="1476871"/>
    <lineage>
        <taxon>Bacteria</taxon>
        <taxon>Bacillati</taxon>
        <taxon>Actinomycetota</taxon>
        <taxon>Actinomycetes</taxon>
        <taxon>Propionibacteriales</taxon>
        <taxon>Nocardioidaceae</taxon>
        <taxon>Nocardioides</taxon>
    </lineage>
</organism>
<dbReference type="Proteomes" id="UP001500621">
    <property type="component" value="Unassembled WGS sequence"/>
</dbReference>
<dbReference type="SUPFAM" id="SSF55874">
    <property type="entry name" value="ATPase domain of HSP90 chaperone/DNA topoisomerase II/histidine kinase"/>
    <property type="match status" value="1"/>
</dbReference>
<comment type="caution">
    <text evidence="8">The sequence shown here is derived from an EMBL/GenBank/DDBJ whole genome shotgun (WGS) entry which is preliminary data.</text>
</comment>
<dbReference type="Gene3D" id="1.20.5.1930">
    <property type="match status" value="1"/>
</dbReference>
<feature type="domain" description="Signal transduction histidine kinase subgroup 3 dimerisation and phosphoacceptor" evidence="7">
    <location>
        <begin position="221"/>
        <end position="278"/>
    </location>
</feature>
<keyword evidence="9" id="KW-1185">Reference proteome</keyword>
<keyword evidence="2" id="KW-0418">Kinase</keyword>
<feature type="transmembrane region" description="Helical" evidence="5">
    <location>
        <begin position="147"/>
        <end position="172"/>
    </location>
</feature>
<evidence type="ECO:0000259" key="7">
    <source>
        <dbReference type="Pfam" id="PF07730"/>
    </source>
</evidence>
<evidence type="ECO:0000256" key="3">
    <source>
        <dbReference type="ARBA" id="ARBA00023012"/>
    </source>
</evidence>
<dbReference type="InterPro" id="IPR011712">
    <property type="entry name" value="Sig_transdc_His_kin_sub3_dim/P"/>
</dbReference>
<evidence type="ECO:0008006" key="10">
    <source>
        <dbReference type="Google" id="ProtNLM"/>
    </source>
</evidence>
<feature type="transmembrane region" description="Helical" evidence="5">
    <location>
        <begin position="104"/>
        <end position="127"/>
    </location>
</feature>
<evidence type="ECO:0000259" key="6">
    <source>
        <dbReference type="Pfam" id="PF02518"/>
    </source>
</evidence>
<feature type="compositionally biased region" description="Basic and acidic residues" evidence="4">
    <location>
        <begin position="184"/>
        <end position="200"/>
    </location>
</feature>
<sequence>MTETERRGLLVALSLAAAVVIAGLLEAMTSWGWEYGSDSKLLLVLVVLGTATAVGVARRWPGWSLALVWLMFLGQLVTGTPFLLSQVALVVVAFSAARWGSTVVVALSGVSIPMAVAVAAAGAYRAYPLQTGLSDYAAVLDLARGFPTGLLAGATLLGLALLGVPWALGLAFRFRDRARASKVSQERAEQDAARQRELADQQRSVAEQQREIADLREAQGRLARDVHDVVGHSLAVILAQAESAQYLPDDDPERLKATLATIAGSARESLQDVRAVLSAGSQPVPVGELDDLVTGVRAGGRDVRSSDVGTPRPLPPELAAVAYRVQQEMLTNAVKHGSRESPVLLERHWDGELRLEVRNVVADAELTAPLAAASESGGGQGLDGMRRRLESVGGRLDVRRREEDGGTTFTVTAWMPVSGR</sequence>
<dbReference type="PANTHER" id="PTHR24421">
    <property type="entry name" value="NITRATE/NITRITE SENSOR PROTEIN NARX-RELATED"/>
    <property type="match status" value="1"/>
</dbReference>
<proteinExistence type="predicted"/>
<keyword evidence="5" id="KW-0812">Transmembrane</keyword>
<evidence type="ECO:0000256" key="4">
    <source>
        <dbReference type="SAM" id="MobiDB-lite"/>
    </source>
</evidence>
<keyword evidence="5" id="KW-0472">Membrane</keyword>
<dbReference type="CDD" id="cd16917">
    <property type="entry name" value="HATPase_UhpB-NarQ-NarX-like"/>
    <property type="match status" value="1"/>
</dbReference>
<feature type="region of interest" description="Disordered" evidence="4">
    <location>
        <begin position="184"/>
        <end position="203"/>
    </location>
</feature>
<evidence type="ECO:0000256" key="2">
    <source>
        <dbReference type="ARBA" id="ARBA00022777"/>
    </source>
</evidence>
<dbReference type="InterPro" id="IPR050482">
    <property type="entry name" value="Sensor_HK_TwoCompSys"/>
</dbReference>
<gene>
    <name evidence="8" type="ORF">GCM10023226_11530</name>
</gene>
<reference evidence="9" key="1">
    <citation type="journal article" date="2019" name="Int. J. Syst. Evol. Microbiol.">
        <title>The Global Catalogue of Microorganisms (GCM) 10K type strain sequencing project: providing services to taxonomists for standard genome sequencing and annotation.</title>
        <authorList>
            <consortium name="The Broad Institute Genomics Platform"/>
            <consortium name="The Broad Institute Genome Sequencing Center for Infectious Disease"/>
            <person name="Wu L."/>
            <person name="Ma J."/>
        </authorList>
    </citation>
    <scope>NUCLEOTIDE SEQUENCE [LARGE SCALE GENOMIC DNA]</scope>
    <source>
        <strain evidence="9">JCM 18127</strain>
    </source>
</reference>
<dbReference type="InterPro" id="IPR003594">
    <property type="entry name" value="HATPase_dom"/>
</dbReference>
<feature type="transmembrane region" description="Helical" evidence="5">
    <location>
        <begin position="6"/>
        <end position="29"/>
    </location>
</feature>
<dbReference type="Gene3D" id="3.30.565.10">
    <property type="entry name" value="Histidine kinase-like ATPase, C-terminal domain"/>
    <property type="match status" value="1"/>
</dbReference>
<evidence type="ECO:0000256" key="1">
    <source>
        <dbReference type="ARBA" id="ARBA00022679"/>
    </source>
</evidence>
<keyword evidence="3" id="KW-0902">Two-component regulatory system</keyword>
<dbReference type="InterPro" id="IPR036890">
    <property type="entry name" value="HATPase_C_sf"/>
</dbReference>
<dbReference type="Pfam" id="PF02518">
    <property type="entry name" value="HATPase_c"/>
    <property type="match status" value="1"/>
</dbReference>
<keyword evidence="1" id="KW-0808">Transferase</keyword>
<name>A0ABP8VZB9_9ACTN</name>
<protein>
    <recommendedName>
        <fullName evidence="10">Signal transduction histidine kinase subgroup 3 dimerisation and phosphoacceptor domain-containing protein</fullName>
    </recommendedName>
</protein>
<feature type="transmembrane region" description="Helical" evidence="5">
    <location>
        <begin position="41"/>
        <end position="60"/>
    </location>
</feature>